<evidence type="ECO:0000313" key="2">
    <source>
        <dbReference type="Proteomes" id="UP000005104"/>
    </source>
</evidence>
<dbReference type="SUPFAM" id="SSF51726">
    <property type="entry name" value="UROD/MetE-like"/>
    <property type="match status" value="1"/>
</dbReference>
<dbReference type="Gene3D" id="3.20.20.210">
    <property type="match status" value="1"/>
</dbReference>
<dbReference type="STRING" id="768710.DesyoDRAFT_0745"/>
<keyword evidence="2" id="KW-1185">Reference proteome</keyword>
<name>H5XSV8_9FIRM</name>
<dbReference type="HOGENOM" id="CLU_789227_0_0_9"/>
<gene>
    <name evidence="1" type="ORF">DesyoDRAFT_0745</name>
</gene>
<dbReference type="Proteomes" id="UP000005104">
    <property type="component" value="Chromosome"/>
</dbReference>
<sequence length="338" mass="38836">MLSGQALTTAMGILPHTNLPEAQKLALSLDIPFWPQLPRFRFREDMYAQFAEHLPGVIVDEENQRLHFSHERFTQELDEYLEASGDPDYFALSEESSAAFNGFLAQDLSSYKMVHGQTVGPISFGLKICDEERKPMIYNDFVREILYDFLAHKITWQYNQLKQVHPNPFVWLDEPGLEMIFNSLSAYTSEVAQMEYRAFLSKLPGPKGVHLCGNPDWSFLLKADIDILSVDAFSWGHIFVRYVDEVKEFLDRGKIISWGIIPTLTSELSMETTESLTNRLLDLWKFLNQYGLDDGLIFDRSWLAPSRCCLINSDGTASIDHSFALLREISQNLRSRFV</sequence>
<protein>
    <recommendedName>
        <fullName evidence="3">Methionine synthase II (Cobalamin-independent)</fullName>
    </recommendedName>
</protein>
<dbReference type="OrthoDB" id="144815at2"/>
<dbReference type="InterPro" id="IPR038071">
    <property type="entry name" value="UROD/MetE-like_sf"/>
</dbReference>
<reference evidence="1 2" key="1">
    <citation type="submission" date="2011-11" db="EMBL/GenBank/DDBJ databases">
        <title>The Noncontiguous Finished genome of Desulfosporosinus youngiae DSM 17734.</title>
        <authorList>
            <consortium name="US DOE Joint Genome Institute (JGI-PGF)"/>
            <person name="Lucas S."/>
            <person name="Han J."/>
            <person name="Lapidus A."/>
            <person name="Cheng J.-F."/>
            <person name="Goodwin L."/>
            <person name="Pitluck S."/>
            <person name="Peters L."/>
            <person name="Ovchinnikova G."/>
            <person name="Lu M."/>
            <person name="Land M.L."/>
            <person name="Hauser L."/>
            <person name="Pester M."/>
            <person name="Spring S."/>
            <person name="Ollivier B."/>
            <person name="Rattei T."/>
            <person name="Klenk H.-P."/>
            <person name="Wagner M."/>
            <person name="Loy A."/>
            <person name="Woyke T.J."/>
        </authorList>
    </citation>
    <scope>NUCLEOTIDE SEQUENCE [LARGE SCALE GENOMIC DNA]</scope>
    <source>
        <strain evidence="1 2">DSM 17734</strain>
    </source>
</reference>
<dbReference type="AlphaFoldDB" id="H5XSV8"/>
<proteinExistence type="predicted"/>
<evidence type="ECO:0008006" key="3">
    <source>
        <dbReference type="Google" id="ProtNLM"/>
    </source>
</evidence>
<dbReference type="EMBL" id="CM001441">
    <property type="protein sequence ID" value="EHQ87921.1"/>
    <property type="molecule type" value="Genomic_DNA"/>
</dbReference>
<organism evidence="1 2">
    <name type="scientific">Desulfosporosinus youngiae DSM 17734</name>
    <dbReference type="NCBI Taxonomy" id="768710"/>
    <lineage>
        <taxon>Bacteria</taxon>
        <taxon>Bacillati</taxon>
        <taxon>Bacillota</taxon>
        <taxon>Clostridia</taxon>
        <taxon>Eubacteriales</taxon>
        <taxon>Desulfitobacteriaceae</taxon>
        <taxon>Desulfosporosinus</taxon>
    </lineage>
</organism>
<dbReference type="RefSeq" id="WP_007779546.1">
    <property type="nucleotide sequence ID" value="NZ_CM001441.1"/>
</dbReference>
<accession>H5XSV8</accession>
<evidence type="ECO:0000313" key="1">
    <source>
        <dbReference type="EMBL" id="EHQ87921.1"/>
    </source>
</evidence>
<dbReference type="eggNOG" id="COG0620">
    <property type="taxonomic scope" value="Bacteria"/>
</dbReference>